<evidence type="ECO:0000259" key="3">
    <source>
        <dbReference type="Pfam" id="PF01575"/>
    </source>
</evidence>
<comment type="caution">
    <text evidence="4">The sequence shown here is derived from an EMBL/GenBank/DDBJ whole genome shotgun (WGS) entry which is preliminary data.</text>
</comment>
<accession>A0A7Z0BFF9</accession>
<protein>
    <submittedName>
        <fullName evidence="4">Acyl dehydratase</fullName>
    </submittedName>
</protein>
<dbReference type="Gene3D" id="3.10.129.10">
    <property type="entry name" value="Hotdog Thioesterase"/>
    <property type="match status" value="1"/>
</dbReference>
<dbReference type="InterPro" id="IPR002539">
    <property type="entry name" value="MaoC-like_dom"/>
</dbReference>
<evidence type="ECO:0000256" key="2">
    <source>
        <dbReference type="SAM" id="MobiDB-lite"/>
    </source>
</evidence>
<evidence type="ECO:0000256" key="1">
    <source>
        <dbReference type="ARBA" id="ARBA00005254"/>
    </source>
</evidence>
<dbReference type="AlphaFoldDB" id="A0A7Z0BFF9"/>
<organism evidence="4 5">
    <name type="scientific">Micromonospora jinlongensis</name>
    <dbReference type="NCBI Taxonomy" id="1287877"/>
    <lineage>
        <taxon>Bacteria</taxon>
        <taxon>Bacillati</taxon>
        <taxon>Actinomycetota</taxon>
        <taxon>Actinomycetes</taxon>
        <taxon>Micromonosporales</taxon>
        <taxon>Micromonosporaceae</taxon>
        <taxon>Micromonospora</taxon>
    </lineage>
</organism>
<reference evidence="4 5" key="1">
    <citation type="submission" date="2020-07" db="EMBL/GenBank/DDBJ databases">
        <title>Sequencing the genomes of 1000 actinobacteria strains.</title>
        <authorList>
            <person name="Klenk H.-P."/>
        </authorList>
    </citation>
    <scope>NUCLEOTIDE SEQUENCE [LARGE SCALE GENOMIC DNA]</scope>
    <source>
        <strain evidence="4 5">DSM 45876</strain>
    </source>
</reference>
<comment type="similarity">
    <text evidence="1">Belongs to the enoyl-CoA hydratase/isomerase family.</text>
</comment>
<dbReference type="Pfam" id="PF01575">
    <property type="entry name" value="MaoC_dehydratas"/>
    <property type="match status" value="1"/>
</dbReference>
<evidence type="ECO:0000313" key="5">
    <source>
        <dbReference type="Proteomes" id="UP000523545"/>
    </source>
</evidence>
<name>A0A7Z0BFF9_9ACTN</name>
<gene>
    <name evidence="4" type="ORF">HNR22_004693</name>
</gene>
<dbReference type="SUPFAM" id="SSF54637">
    <property type="entry name" value="Thioesterase/thiol ester dehydrase-isomerase"/>
    <property type="match status" value="1"/>
</dbReference>
<dbReference type="RefSeq" id="WP_179782145.1">
    <property type="nucleotide sequence ID" value="NZ_JACCHK010000001.1"/>
</dbReference>
<dbReference type="EMBL" id="JACCHK010000001">
    <property type="protein sequence ID" value="NYH44966.1"/>
    <property type="molecule type" value="Genomic_DNA"/>
</dbReference>
<dbReference type="InterPro" id="IPR029069">
    <property type="entry name" value="HotDog_dom_sf"/>
</dbReference>
<evidence type="ECO:0000313" key="4">
    <source>
        <dbReference type="EMBL" id="NYH44966.1"/>
    </source>
</evidence>
<dbReference type="Proteomes" id="UP000523545">
    <property type="component" value="Unassembled WGS sequence"/>
</dbReference>
<proteinExistence type="inferred from homology"/>
<sequence length="223" mass="23746">MTTPAARSGTGQPAELFFEDLVPGLTVDLGVVTVDGDEMVAFARRFDPQWYHVDPDLAGESRHGGLIASGFYTVSLFMRAYVDHLLSRAAADASPGLEELRWLAPVRAGDRLAVRVDVMGARPSTARPGLGTVSLTGTMLRLGPDDRPEQEVLRTRFRGWFAARPTEAEPAGPADSPEADLPDHGPTGADQPASDPAETEPAETSPDGPEQPEGGPEKAEPHD</sequence>
<feature type="region of interest" description="Disordered" evidence="2">
    <location>
        <begin position="163"/>
        <end position="223"/>
    </location>
</feature>
<feature type="domain" description="MaoC-like" evidence="3">
    <location>
        <begin position="32"/>
        <end position="125"/>
    </location>
</feature>
<keyword evidence="5" id="KW-1185">Reference proteome</keyword>